<reference evidence="1 2" key="1">
    <citation type="journal article" date="2010" name="Nature">
        <title>The genome of a songbird.</title>
        <authorList>
            <person name="Warren W.C."/>
            <person name="Clayton D.F."/>
            <person name="Ellegren H."/>
            <person name="Arnold A.P."/>
            <person name="Hillier L.W."/>
            <person name="Kunstner A."/>
            <person name="Searle S."/>
            <person name="White S."/>
            <person name="Vilella A.J."/>
            <person name="Fairley S."/>
            <person name="Heger A."/>
            <person name="Kong L."/>
            <person name="Ponting C.P."/>
            <person name="Jarvis E.D."/>
            <person name="Mello C.V."/>
            <person name="Minx P."/>
            <person name="Lovell P."/>
            <person name="Velho T.A."/>
            <person name="Ferris M."/>
            <person name="Balakrishnan C.N."/>
            <person name="Sinha S."/>
            <person name="Blatti C."/>
            <person name="London S.E."/>
            <person name="Li Y."/>
            <person name="Lin Y.C."/>
            <person name="George J."/>
            <person name="Sweedler J."/>
            <person name="Southey B."/>
            <person name="Gunaratne P."/>
            <person name="Watson M."/>
            <person name="Nam K."/>
            <person name="Backstrom N."/>
            <person name="Smeds L."/>
            <person name="Nabholz B."/>
            <person name="Itoh Y."/>
            <person name="Whitney O."/>
            <person name="Pfenning A.R."/>
            <person name="Howard J."/>
            <person name="Volker M."/>
            <person name="Skinner B.M."/>
            <person name="Griffin D.K."/>
            <person name="Ye L."/>
            <person name="McLaren W.M."/>
            <person name="Flicek P."/>
            <person name="Quesada V."/>
            <person name="Velasco G."/>
            <person name="Lopez-Otin C."/>
            <person name="Puente X.S."/>
            <person name="Olender T."/>
            <person name="Lancet D."/>
            <person name="Smit A.F."/>
            <person name="Hubley R."/>
            <person name="Konkel M.K."/>
            <person name="Walker J.A."/>
            <person name="Batzer M.A."/>
            <person name="Gu W."/>
            <person name="Pollock D.D."/>
            <person name="Chen L."/>
            <person name="Cheng Z."/>
            <person name="Eichler E.E."/>
            <person name="Stapley J."/>
            <person name="Slate J."/>
            <person name="Ekblom R."/>
            <person name="Birkhead T."/>
            <person name="Burke T."/>
            <person name="Burt D."/>
            <person name="Scharff C."/>
            <person name="Adam I."/>
            <person name="Richard H."/>
            <person name="Sultan M."/>
            <person name="Soldatov A."/>
            <person name="Lehrach H."/>
            <person name="Edwards S.V."/>
            <person name="Yang S.P."/>
            <person name="Li X."/>
            <person name="Graves T."/>
            <person name="Fulton L."/>
            <person name="Nelson J."/>
            <person name="Chinwalla A."/>
            <person name="Hou S."/>
            <person name="Mardis E.R."/>
            <person name="Wilson R.K."/>
        </authorList>
    </citation>
    <scope>NUCLEOTIDE SEQUENCE [LARGE SCALE GENOMIC DNA]</scope>
</reference>
<protein>
    <submittedName>
        <fullName evidence="1">Programmed cell death 11</fullName>
    </submittedName>
</protein>
<reference evidence="1" key="3">
    <citation type="submission" date="2025-09" db="UniProtKB">
        <authorList>
            <consortium name="Ensembl"/>
        </authorList>
    </citation>
    <scope>IDENTIFICATION</scope>
</reference>
<name>A0A674HUK2_TAEGU</name>
<evidence type="ECO:0000313" key="2">
    <source>
        <dbReference type="Proteomes" id="UP000007754"/>
    </source>
</evidence>
<dbReference type="GeneTree" id="ENSGT00390000012228"/>
<keyword evidence="2" id="KW-1185">Reference proteome</keyword>
<organism evidence="1 2">
    <name type="scientific">Taeniopygia guttata</name>
    <name type="common">Zebra finch</name>
    <name type="synonym">Poephila guttata</name>
    <dbReference type="NCBI Taxonomy" id="59729"/>
    <lineage>
        <taxon>Eukaryota</taxon>
        <taxon>Metazoa</taxon>
        <taxon>Chordata</taxon>
        <taxon>Craniata</taxon>
        <taxon>Vertebrata</taxon>
        <taxon>Euteleostomi</taxon>
        <taxon>Archelosauria</taxon>
        <taxon>Archosauria</taxon>
        <taxon>Dinosauria</taxon>
        <taxon>Saurischia</taxon>
        <taxon>Theropoda</taxon>
        <taxon>Coelurosauria</taxon>
        <taxon>Aves</taxon>
        <taxon>Neognathae</taxon>
        <taxon>Neoaves</taxon>
        <taxon>Telluraves</taxon>
        <taxon>Australaves</taxon>
        <taxon>Passeriformes</taxon>
        <taxon>Passeroidea</taxon>
        <taxon>Estrildidae</taxon>
        <taxon>Estrildinae</taxon>
        <taxon>Taeniopygia</taxon>
    </lineage>
</organism>
<evidence type="ECO:0000313" key="1">
    <source>
        <dbReference type="Ensembl" id="ENSTGUP00000038063.1"/>
    </source>
</evidence>
<dbReference type="AlphaFoldDB" id="A0A674HUK2"/>
<dbReference type="Proteomes" id="UP000007754">
    <property type="component" value="Chromosome 6"/>
</dbReference>
<proteinExistence type="predicted"/>
<sequence length="59" mass="6596">MLSRNSGKQHVFLCFQSYFCHHSLVGELNTAEATYANTQLLVVYIKGRPAVQGPAKKNK</sequence>
<dbReference type="Ensembl" id="ENSTGUT00000024863.1">
    <property type="protein sequence ID" value="ENSTGUP00000038063.1"/>
    <property type="gene ID" value="ENSTGUG00000010303.2"/>
</dbReference>
<reference evidence="1" key="2">
    <citation type="submission" date="2025-08" db="UniProtKB">
        <authorList>
            <consortium name="Ensembl"/>
        </authorList>
    </citation>
    <scope>IDENTIFICATION</scope>
</reference>
<accession>A0A674HUK2</accession>
<gene>
    <name evidence="1" type="primary">PDCD11</name>
</gene>